<name>A0ABD0STZ9_LOXSC</name>
<proteinExistence type="predicted"/>
<feature type="domain" description="Reverse transcriptase" evidence="1">
    <location>
        <begin position="506"/>
        <end position="778"/>
    </location>
</feature>
<dbReference type="PANTHER" id="PTHR47510:SF3">
    <property type="entry name" value="ENDO_EXONUCLEASE_PHOSPHATASE DOMAIN-CONTAINING PROTEIN"/>
    <property type="match status" value="1"/>
</dbReference>
<reference evidence="2 3" key="1">
    <citation type="submission" date="2024-06" db="EMBL/GenBank/DDBJ databases">
        <title>A chromosome-level genome assembly of beet webworm, Loxostege sticticalis.</title>
        <authorList>
            <person name="Zhang Y."/>
        </authorList>
    </citation>
    <scope>NUCLEOTIDE SEQUENCE [LARGE SCALE GENOMIC DNA]</scope>
    <source>
        <strain evidence="2">AQ028</strain>
        <tissue evidence="2">Male pupae</tissue>
    </source>
</reference>
<evidence type="ECO:0000313" key="3">
    <source>
        <dbReference type="Proteomes" id="UP001549921"/>
    </source>
</evidence>
<dbReference type="Proteomes" id="UP001549921">
    <property type="component" value="Unassembled WGS sequence"/>
</dbReference>
<dbReference type="InterPro" id="IPR000477">
    <property type="entry name" value="RT_dom"/>
</dbReference>
<dbReference type="Pfam" id="PF00078">
    <property type="entry name" value="RVT_1"/>
    <property type="match status" value="1"/>
</dbReference>
<gene>
    <name evidence="2" type="ORF">ABMA28_004044</name>
</gene>
<protein>
    <recommendedName>
        <fullName evidence="1">Reverse transcriptase domain-containing protein</fullName>
    </recommendedName>
</protein>
<dbReference type="PROSITE" id="PS50878">
    <property type="entry name" value="RT_POL"/>
    <property type="match status" value="1"/>
</dbReference>
<dbReference type="AlphaFoldDB" id="A0ABD0STZ9"/>
<accession>A0ABD0STZ9</accession>
<dbReference type="EMBL" id="JBEDNZ010000015">
    <property type="protein sequence ID" value="KAL0829213.1"/>
    <property type="molecule type" value="Genomic_DNA"/>
</dbReference>
<evidence type="ECO:0000313" key="2">
    <source>
        <dbReference type="EMBL" id="KAL0829213.1"/>
    </source>
</evidence>
<sequence length="891" mass="103150">MDITPEDVYELTDCVDINQFLDKIPNNVELLCIHMNIRSVIKNFESLEQCIMSSSRAIDVIMLTEVNLSYSLSNIYQIKGYMMYTELRKSKKGGGIIIYIKNKHKFNIKHYKTQYCESLLGTIHTPTRYSAVLCCIYRPPSSSKHLFVKELDTLLCKIPRLEDLYILGDINIDLRSSRPIKEIYNTTMYTHGLVCGINEYTRIELTKNGLSKSCIDHIYARPRSLDVYTAALGTALADHRTVALAVTTIMNRSTREDSKYIKRYDHKKLIKSLNEIDWKPAKITICPYKIYKCIINNIQKCYENSTVKVKTSINKNRYNNTWINNKILKACEYRDKLFQNWIGDPSNRILKQQYNSSRNYANKLIRNFKNQKLRQDITNSKNNPRALWQILNELTGRTKTLADTIIINALEKNNTSITDIAENFALCFKNSVKDMPNCNIKLLNRETYADVPKVSCRFQKLTSKSALKEIRSINTNKAPGIDRIRAQDLKAIGTKIADVIAHFINESVRQGKYPNELKTGIVRPIHKKGSQNIYENYRPITILSAIDKIVEKAIAKQINTFYSNNNIITNKQYGFQPKKSTTQLLSQFTDSIYKHLNDKKHILIVFIDYSKAFDTLKHDTLLAKLNDCGIQGPLNKWCKNYLEERSYVVKIRDTLSLVLNADKTKLMYVCSSQNRKSHSLKLIAHNHNCLHSDLTNCSCAPVEVVSQQKYLGLVIDSRLKWTEHINHVCDKLRAMLAKFRLALVETTIHYGLSSYGRTSKSHLDQIYNLQVRFLKTIVPDKIKNKYKNNYHQLFYHCNTIPIYDKVKYILLCDHFFNDSFKTFVYRCNKTRSASNTILNLPSYNNLYGKAMLQYQIPKLINELPATVKSQISNQNIKNKLKQHYLSLVLLA</sequence>
<evidence type="ECO:0000259" key="1">
    <source>
        <dbReference type="PROSITE" id="PS50878"/>
    </source>
</evidence>
<dbReference type="SUPFAM" id="SSF56219">
    <property type="entry name" value="DNase I-like"/>
    <property type="match status" value="1"/>
</dbReference>
<dbReference type="PANTHER" id="PTHR47510">
    <property type="entry name" value="REVERSE TRANSCRIPTASE DOMAIN-CONTAINING PROTEIN"/>
    <property type="match status" value="1"/>
</dbReference>
<dbReference type="GO" id="GO:0071897">
    <property type="term" value="P:DNA biosynthetic process"/>
    <property type="evidence" value="ECO:0007669"/>
    <property type="project" value="UniProtKB-ARBA"/>
</dbReference>
<dbReference type="InterPro" id="IPR036691">
    <property type="entry name" value="Endo/exonu/phosph_ase_sf"/>
</dbReference>
<dbReference type="InterPro" id="IPR043502">
    <property type="entry name" value="DNA/RNA_pol_sf"/>
</dbReference>
<organism evidence="2 3">
    <name type="scientific">Loxostege sticticalis</name>
    <name type="common">Beet webworm moth</name>
    <dbReference type="NCBI Taxonomy" id="481309"/>
    <lineage>
        <taxon>Eukaryota</taxon>
        <taxon>Metazoa</taxon>
        <taxon>Ecdysozoa</taxon>
        <taxon>Arthropoda</taxon>
        <taxon>Hexapoda</taxon>
        <taxon>Insecta</taxon>
        <taxon>Pterygota</taxon>
        <taxon>Neoptera</taxon>
        <taxon>Endopterygota</taxon>
        <taxon>Lepidoptera</taxon>
        <taxon>Glossata</taxon>
        <taxon>Ditrysia</taxon>
        <taxon>Pyraloidea</taxon>
        <taxon>Crambidae</taxon>
        <taxon>Pyraustinae</taxon>
        <taxon>Loxostege</taxon>
    </lineage>
</organism>
<dbReference type="SUPFAM" id="SSF56672">
    <property type="entry name" value="DNA/RNA polymerases"/>
    <property type="match status" value="1"/>
</dbReference>
<comment type="caution">
    <text evidence="2">The sequence shown here is derived from an EMBL/GenBank/DDBJ whole genome shotgun (WGS) entry which is preliminary data.</text>
</comment>
<dbReference type="Gene3D" id="3.60.10.10">
    <property type="entry name" value="Endonuclease/exonuclease/phosphatase"/>
    <property type="match status" value="1"/>
</dbReference>